<accession>A0A817WHY5</accession>
<reference evidence="1" key="1">
    <citation type="submission" date="2021-02" db="EMBL/GenBank/DDBJ databases">
        <authorList>
            <person name="Nowell W R."/>
        </authorList>
    </citation>
    <scope>NUCLEOTIDE SEQUENCE</scope>
</reference>
<gene>
    <name evidence="1" type="ORF">KIK155_LOCUS4032</name>
</gene>
<organism evidence="1 2">
    <name type="scientific">Rotaria socialis</name>
    <dbReference type="NCBI Taxonomy" id="392032"/>
    <lineage>
        <taxon>Eukaryota</taxon>
        <taxon>Metazoa</taxon>
        <taxon>Spiralia</taxon>
        <taxon>Gnathifera</taxon>
        <taxon>Rotifera</taxon>
        <taxon>Eurotatoria</taxon>
        <taxon>Bdelloidea</taxon>
        <taxon>Philodinida</taxon>
        <taxon>Philodinidae</taxon>
        <taxon>Rotaria</taxon>
    </lineage>
</organism>
<evidence type="ECO:0000313" key="1">
    <source>
        <dbReference type="EMBL" id="CAF3355907.1"/>
    </source>
</evidence>
<dbReference type="AlphaFoldDB" id="A0A817WHY5"/>
<dbReference type="Proteomes" id="UP000663865">
    <property type="component" value="Unassembled WGS sequence"/>
</dbReference>
<name>A0A817WHY5_9BILA</name>
<comment type="caution">
    <text evidence="1">The sequence shown here is derived from an EMBL/GenBank/DDBJ whole genome shotgun (WGS) entry which is preliminary data.</text>
</comment>
<evidence type="ECO:0000313" key="2">
    <source>
        <dbReference type="Proteomes" id="UP000663865"/>
    </source>
</evidence>
<dbReference type="EMBL" id="CAJNYV010000308">
    <property type="protein sequence ID" value="CAF3355907.1"/>
    <property type="molecule type" value="Genomic_DNA"/>
</dbReference>
<sequence length="255" mass="28504">MGRGARQGDLGSYRMILLDKDLEWVLGTIFERANLVTASSRTVLLMDATGSMSSLLSAAKETVCTMFERAASILSEKGLPNDAFQMQFVVYRDYDCKSEGILQSSSWETKPIAAMGGGDYEDAIEVGLWYAVQERDAPAKERPVIARDRNATGDKAYWSKTKFKITTYYMDELQKLKVKNIPVCTFYLEDGAKNNFQISAKETSGRCERLDINSSQGAESLTHFVTEEILRKTAGDQGNAVVELYRRKYVKGFTG</sequence>
<proteinExistence type="predicted"/>
<protein>
    <submittedName>
        <fullName evidence="1">Uncharacterized protein</fullName>
    </submittedName>
</protein>